<proteinExistence type="predicted"/>
<dbReference type="SUPFAM" id="SSF54427">
    <property type="entry name" value="NTF2-like"/>
    <property type="match status" value="1"/>
</dbReference>
<dbReference type="Gene3D" id="3.10.450.50">
    <property type="match status" value="1"/>
</dbReference>
<accession>A0A538TVW9</accession>
<dbReference type="AlphaFoldDB" id="A0A538TVW9"/>
<feature type="domain" description="DUF4440" evidence="2">
    <location>
        <begin position="35"/>
        <end position="140"/>
    </location>
</feature>
<sequence>MVRRSVVVMALLLAGLGSEARADGKDKAVKAADEVRAVEAARGKALLAGDTAEIARQTADDFVEISRLGMLRTKADNLRDLTSGALKITSFKQDSVSVRVYGDVAILREITDNTGSMRGFPFAGRIWVTRMYVKRDGRWQAVAMQHTPIP</sequence>
<feature type="signal peptide" evidence="1">
    <location>
        <begin position="1"/>
        <end position="22"/>
    </location>
</feature>
<evidence type="ECO:0000256" key="1">
    <source>
        <dbReference type="SAM" id="SignalP"/>
    </source>
</evidence>
<dbReference type="InterPro" id="IPR027843">
    <property type="entry name" value="DUF4440"/>
</dbReference>
<dbReference type="Pfam" id="PF14534">
    <property type="entry name" value="DUF4440"/>
    <property type="match status" value="1"/>
</dbReference>
<dbReference type="InterPro" id="IPR032710">
    <property type="entry name" value="NTF2-like_dom_sf"/>
</dbReference>
<dbReference type="Proteomes" id="UP000319836">
    <property type="component" value="Unassembled WGS sequence"/>
</dbReference>
<evidence type="ECO:0000259" key="2">
    <source>
        <dbReference type="Pfam" id="PF14534"/>
    </source>
</evidence>
<reference evidence="3 4" key="1">
    <citation type="journal article" date="2019" name="Nat. Microbiol.">
        <title>Mediterranean grassland soil C-N compound turnover is dependent on rainfall and depth, and is mediated by genomically divergent microorganisms.</title>
        <authorList>
            <person name="Diamond S."/>
            <person name="Andeer P.F."/>
            <person name="Li Z."/>
            <person name="Crits-Christoph A."/>
            <person name="Burstein D."/>
            <person name="Anantharaman K."/>
            <person name="Lane K.R."/>
            <person name="Thomas B.C."/>
            <person name="Pan C."/>
            <person name="Northen T.R."/>
            <person name="Banfield J.F."/>
        </authorList>
    </citation>
    <scope>NUCLEOTIDE SEQUENCE [LARGE SCALE GENOMIC DNA]</scope>
    <source>
        <strain evidence="3">WS_10</strain>
    </source>
</reference>
<evidence type="ECO:0000313" key="3">
    <source>
        <dbReference type="EMBL" id="TMQ67708.1"/>
    </source>
</evidence>
<keyword evidence="1" id="KW-0732">Signal</keyword>
<protein>
    <submittedName>
        <fullName evidence="3">Nuclear transport factor 2 family protein</fullName>
    </submittedName>
</protein>
<comment type="caution">
    <text evidence="3">The sequence shown here is derived from an EMBL/GenBank/DDBJ whole genome shotgun (WGS) entry which is preliminary data.</text>
</comment>
<feature type="chain" id="PRO_5022101543" evidence="1">
    <location>
        <begin position="23"/>
        <end position="150"/>
    </location>
</feature>
<name>A0A538TVW9_UNCEI</name>
<organism evidence="3 4">
    <name type="scientific">Eiseniibacteriota bacterium</name>
    <dbReference type="NCBI Taxonomy" id="2212470"/>
    <lineage>
        <taxon>Bacteria</taxon>
        <taxon>Candidatus Eiseniibacteriota</taxon>
    </lineage>
</organism>
<dbReference type="EMBL" id="VBPA01000435">
    <property type="protein sequence ID" value="TMQ67708.1"/>
    <property type="molecule type" value="Genomic_DNA"/>
</dbReference>
<gene>
    <name evidence="3" type="ORF">E6K80_15020</name>
</gene>
<evidence type="ECO:0000313" key="4">
    <source>
        <dbReference type="Proteomes" id="UP000319836"/>
    </source>
</evidence>